<evidence type="ECO:0000256" key="1">
    <source>
        <dbReference type="ARBA" id="ARBA00022630"/>
    </source>
</evidence>
<proteinExistence type="inferred from homology"/>
<evidence type="ECO:0000256" key="4">
    <source>
        <dbReference type="ARBA" id="ARBA00023033"/>
    </source>
</evidence>
<reference evidence="8" key="1">
    <citation type="journal article" date="2019" name="Int. J. Syst. Evol. Microbiol.">
        <title>The Global Catalogue of Microorganisms (GCM) 10K type strain sequencing project: providing services to taxonomists for standard genome sequencing and annotation.</title>
        <authorList>
            <consortium name="The Broad Institute Genomics Platform"/>
            <consortium name="The Broad Institute Genome Sequencing Center for Infectious Disease"/>
            <person name="Wu L."/>
            <person name="Ma J."/>
        </authorList>
    </citation>
    <scope>NUCLEOTIDE SEQUENCE [LARGE SCALE GENOMIC DNA]</scope>
    <source>
        <strain evidence="8">CGMCC 4.7645</strain>
    </source>
</reference>
<sequence length="445" mass="48249">MANRQLHLNAFLMGVGHHESAWRHPATDPFGVADVRHFQRLAAIAERGTFDSVFLADGVQVMGDIRHSAAHVFEPITLLTALATVTSHIGLIATASTGFSEPYNLARWFSSLDHISGGRAGWNIVTSAGDRAAQNFNAAKASEHVDRYRRAAEFLEVTTGLWDSWDDDALVVDKNSGVFTDPGKVHEVNHRGLHFEVRGPLNSIRSPQGRPLLVQAGSSEDGKAFAARHAEAVFTAQQTFADGRSFYLDLKGRLARQGRSVDSLKVLPGLVPVLGSTEAEARKLAAELDDLIIPVRAVAQLTELIGVDLTGHPLDERLPSLPPVAAINGAKSRFELVRDLAEREKLTLRQLLGRLGGGRGHQVLAGTPEQVADHIEAWFAGGAADGFNVMPPLLPSGLEDFVDHVVPLLRKRGLFRTEYTGTTLRDHYGLPKPVNGFARAEPSVV</sequence>
<comment type="caution">
    <text evidence="7">The sequence shown here is derived from an EMBL/GenBank/DDBJ whole genome shotgun (WGS) entry which is preliminary data.</text>
</comment>
<keyword evidence="1" id="KW-0285">Flavoprotein</keyword>
<comment type="similarity">
    <text evidence="5">Belongs to the NtaA/SnaA/DszA monooxygenase family.</text>
</comment>
<evidence type="ECO:0000256" key="5">
    <source>
        <dbReference type="ARBA" id="ARBA00033748"/>
    </source>
</evidence>
<evidence type="ECO:0000313" key="7">
    <source>
        <dbReference type="EMBL" id="MFD2422181.1"/>
    </source>
</evidence>
<evidence type="ECO:0000259" key="6">
    <source>
        <dbReference type="Pfam" id="PF00296"/>
    </source>
</evidence>
<dbReference type="EMBL" id="JBHUKR010000025">
    <property type="protein sequence ID" value="MFD2422181.1"/>
    <property type="molecule type" value="Genomic_DNA"/>
</dbReference>
<dbReference type="InterPro" id="IPR011251">
    <property type="entry name" value="Luciferase-like_dom"/>
</dbReference>
<name>A0ABW5GBA5_9PSEU</name>
<dbReference type="InterPro" id="IPR051260">
    <property type="entry name" value="Diverse_substr_monoxygenases"/>
</dbReference>
<evidence type="ECO:0000256" key="3">
    <source>
        <dbReference type="ARBA" id="ARBA00023002"/>
    </source>
</evidence>
<dbReference type="PIRSF" id="PIRSF000337">
    <property type="entry name" value="NTA_MOA"/>
    <property type="match status" value="1"/>
</dbReference>
<gene>
    <name evidence="7" type="ORF">ACFSXZ_38230</name>
</gene>
<dbReference type="CDD" id="cd01095">
    <property type="entry name" value="Nitrilotriacetate_monoxgenase"/>
    <property type="match status" value="1"/>
</dbReference>
<dbReference type="Proteomes" id="UP001597417">
    <property type="component" value="Unassembled WGS sequence"/>
</dbReference>
<organism evidence="7 8">
    <name type="scientific">Amycolatopsis pigmentata</name>
    <dbReference type="NCBI Taxonomy" id="450801"/>
    <lineage>
        <taxon>Bacteria</taxon>
        <taxon>Bacillati</taxon>
        <taxon>Actinomycetota</taxon>
        <taxon>Actinomycetes</taxon>
        <taxon>Pseudonocardiales</taxon>
        <taxon>Pseudonocardiaceae</taxon>
        <taxon>Amycolatopsis</taxon>
    </lineage>
</organism>
<dbReference type="RefSeq" id="WP_378271147.1">
    <property type="nucleotide sequence ID" value="NZ_JBHUKR010000025.1"/>
</dbReference>
<dbReference type="InterPro" id="IPR036661">
    <property type="entry name" value="Luciferase-like_sf"/>
</dbReference>
<dbReference type="Pfam" id="PF00296">
    <property type="entry name" value="Bac_luciferase"/>
    <property type="match status" value="1"/>
</dbReference>
<protein>
    <submittedName>
        <fullName evidence="7">LLM class flavin-dependent oxidoreductase</fullName>
        <ecNumber evidence="7">1.-.-.-</ecNumber>
    </submittedName>
</protein>
<dbReference type="GO" id="GO:0016491">
    <property type="term" value="F:oxidoreductase activity"/>
    <property type="evidence" value="ECO:0007669"/>
    <property type="project" value="UniProtKB-KW"/>
</dbReference>
<evidence type="ECO:0000313" key="8">
    <source>
        <dbReference type="Proteomes" id="UP001597417"/>
    </source>
</evidence>
<dbReference type="SUPFAM" id="SSF51679">
    <property type="entry name" value="Bacterial luciferase-like"/>
    <property type="match status" value="1"/>
</dbReference>
<dbReference type="Gene3D" id="3.20.20.30">
    <property type="entry name" value="Luciferase-like domain"/>
    <property type="match status" value="1"/>
</dbReference>
<feature type="domain" description="Luciferase-like" evidence="6">
    <location>
        <begin position="21"/>
        <end position="383"/>
    </location>
</feature>
<dbReference type="InterPro" id="IPR016215">
    <property type="entry name" value="NTA_MOA"/>
</dbReference>
<keyword evidence="3 7" id="KW-0560">Oxidoreductase</keyword>
<accession>A0ABW5GBA5</accession>
<keyword evidence="8" id="KW-1185">Reference proteome</keyword>
<keyword evidence="2" id="KW-0288">FMN</keyword>
<dbReference type="EC" id="1.-.-.-" evidence="7"/>
<keyword evidence="4" id="KW-0503">Monooxygenase</keyword>
<dbReference type="PANTHER" id="PTHR30011:SF16">
    <property type="entry name" value="C2H2 FINGER DOMAIN TRANSCRIPTION FACTOR (EUROFUNG)-RELATED"/>
    <property type="match status" value="1"/>
</dbReference>
<evidence type="ECO:0000256" key="2">
    <source>
        <dbReference type="ARBA" id="ARBA00022643"/>
    </source>
</evidence>
<dbReference type="PANTHER" id="PTHR30011">
    <property type="entry name" value="ALKANESULFONATE MONOOXYGENASE-RELATED"/>
    <property type="match status" value="1"/>
</dbReference>
<dbReference type="NCBIfam" id="TIGR03860">
    <property type="entry name" value="FMN_nitrolo"/>
    <property type="match status" value="1"/>
</dbReference>